<dbReference type="RefSeq" id="WP_269415247.1">
    <property type="nucleotide sequence ID" value="NZ_JAPWGL010000002.1"/>
</dbReference>
<name>A0ABT4KX98_9SPHI</name>
<organism evidence="1 2">
    <name type="scientific">Pedobacter rhodius</name>
    <dbReference type="NCBI Taxonomy" id="3004098"/>
    <lineage>
        <taxon>Bacteria</taxon>
        <taxon>Pseudomonadati</taxon>
        <taxon>Bacteroidota</taxon>
        <taxon>Sphingobacteriia</taxon>
        <taxon>Sphingobacteriales</taxon>
        <taxon>Sphingobacteriaceae</taxon>
        <taxon>Pedobacter</taxon>
    </lineage>
</organism>
<sequence length="333" mass="37693">MKTITIIGSILLFYIHAHAQTTDSIKREAKEFITDKFPTTRVFDVQFEQFGSRNFDSKLFGESFQRGKIDNESRLRVALNIPVFKTRNYVITTSLRYKYNHYDFNDVTPQVAYGLVNERSEMSFHYLSAAGSFTYFSKLFGKPVIYNATLNVDGDEDGIQRVKGLFAAALVLKRNQNTLITVGLLGLIDRTAISPVLPSFSWKQSFSNSRWSLDLILPRHLKVQRPLFKNGRLSLGSELLGEGFYVKPGQFFLPGTYEYTQLEIKSGAMYEQALGSKLILTLKGGIANTLVARLYQKNAAFSDYVYENTQDGVGYFNIGLSFNPFKANMGGRK</sequence>
<accession>A0ABT4KX98</accession>
<reference evidence="1" key="1">
    <citation type="submission" date="2022-12" db="EMBL/GenBank/DDBJ databases">
        <title>Genome sequence of SJ11.</title>
        <authorList>
            <person name="Woo H."/>
        </authorList>
    </citation>
    <scope>NUCLEOTIDE SEQUENCE</scope>
    <source>
        <strain evidence="1">SJ11</strain>
    </source>
</reference>
<evidence type="ECO:0000313" key="1">
    <source>
        <dbReference type="EMBL" id="MCZ4223454.1"/>
    </source>
</evidence>
<comment type="caution">
    <text evidence="1">The sequence shown here is derived from an EMBL/GenBank/DDBJ whole genome shotgun (WGS) entry which is preliminary data.</text>
</comment>
<proteinExistence type="predicted"/>
<keyword evidence="2" id="KW-1185">Reference proteome</keyword>
<dbReference type="Proteomes" id="UP001144341">
    <property type="component" value="Unassembled WGS sequence"/>
</dbReference>
<evidence type="ECO:0000313" key="2">
    <source>
        <dbReference type="Proteomes" id="UP001144341"/>
    </source>
</evidence>
<dbReference type="EMBL" id="JAPWGL010000002">
    <property type="protein sequence ID" value="MCZ4223454.1"/>
    <property type="molecule type" value="Genomic_DNA"/>
</dbReference>
<evidence type="ECO:0008006" key="3">
    <source>
        <dbReference type="Google" id="ProtNLM"/>
    </source>
</evidence>
<protein>
    <recommendedName>
        <fullName evidence="3">DUF4421 domain-containing protein</fullName>
    </recommendedName>
</protein>
<gene>
    <name evidence="1" type="ORF">O0931_09110</name>
</gene>